<evidence type="ECO:0000256" key="1">
    <source>
        <dbReference type="SAM" id="MobiDB-lite"/>
    </source>
</evidence>
<evidence type="ECO:0000313" key="3">
    <source>
        <dbReference type="Proteomes" id="UP000027600"/>
    </source>
</evidence>
<reference evidence="2 3" key="1">
    <citation type="journal article" date="2014" name="Int. J. Syst. Evol. Microbiol.">
        <title>Complete genome of a new Firmicutes species belonging to the dominant human colonic microbiota ('Ruminococcus bicirculans') reveals two chromosomes and a selective capacity to utilize plant glucans.</title>
        <authorList>
            <consortium name="NISC Comparative Sequencing Program"/>
            <person name="Wegmann U."/>
            <person name="Louis P."/>
            <person name="Goesmann A."/>
            <person name="Henrissat B."/>
            <person name="Duncan S.H."/>
            <person name="Flint H.J."/>
        </authorList>
    </citation>
    <scope>NUCLEOTIDE SEQUENCE [LARGE SCALE GENOMIC DNA]</scope>
    <source>
        <strain evidence="2 3">80/3</strain>
    </source>
</reference>
<protein>
    <submittedName>
        <fullName evidence="2">Uncharacterized protein</fullName>
    </submittedName>
</protein>
<dbReference type="Proteomes" id="UP000027600">
    <property type="component" value="Chromosome II"/>
</dbReference>
<organism evidence="2 3">
    <name type="scientific">Ruminococcus bicirculans</name>
    <name type="common">ex Wegman et al. 2014</name>
    <dbReference type="NCBI Taxonomy" id="1160721"/>
    <lineage>
        <taxon>Bacteria</taxon>
        <taxon>Bacillati</taxon>
        <taxon>Bacillota</taxon>
        <taxon>Clostridia</taxon>
        <taxon>Eubacteriales</taxon>
        <taxon>Oscillospiraceae</taxon>
        <taxon>Ruminococcus</taxon>
    </lineage>
</organism>
<gene>
    <name evidence="2" type="ORF">RBI_II00653</name>
</gene>
<feature type="compositionally biased region" description="Basic and acidic residues" evidence="1">
    <location>
        <begin position="1"/>
        <end position="15"/>
    </location>
</feature>
<keyword evidence="3" id="KW-1185">Reference proteome</keyword>
<sequence>MGKKLLENIKSRQTAEHMPPSATRKAILFLMGL</sequence>
<dbReference type="EMBL" id="HF545617">
    <property type="protein sequence ID" value="CCO06405.1"/>
    <property type="molecule type" value="Genomic_DNA"/>
</dbReference>
<feature type="region of interest" description="Disordered" evidence="1">
    <location>
        <begin position="1"/>
        <end position="21"/>
    </location>
</feature>
<name>A0ABP1WPG5_9FIRM</name>
<evidence type="ECO:0000313" key="2">
    <source>
        <dbReference type="EMBL" id="CCO06405.1"/>
    </source>
</evidence>
<proteinExistence type="predicted"/>
<accession>A0ABP1WPG5</accession>